<gene>
    <name evidence="1" type="ORF">LIER_18750</name>
</gene>
<dbReference type="EMBL" id="BAABME010004534">
    <property type="protein sequence ID" value="GAA0162718.1"/>
    <property type="molecule type" value="Genomic_DNA"/>
</dbReference>
<dbReference type="Proteomes" id="UP001454036">
    <property type="component" value="Unassembled WGS sequence"/>
</dbReference>
<keyword evidence="2" id="KW-1185">Reference proteome</keyword>
<comment type="caution">
    <text evidence="1">The sequence shown here is derived from an EMBL/GenBank/DDBJ whole genome shotgun (WGS) entry which is preliminary data.</text>
</comment>
<organism evidence="1 2">
    <name type="scientific">Lithospermum erythrorhizon</name>
    <name type="common">Purple gromwell</name>
    <name type="synonym">Lithospermum officinale var. erythrorhizon</name>
    <dbReference type="NCBI Taxonomy" id="34254"/>
    <lineage>
        <taxon>Eukaryota</taxon>
        <taxon>Viridiplantae</taxon>
        <taxon>Streptophyta</taxon>
        <taxon>Embryophyta</taxon>
        <taxon>Tracheophyta</taxon>
        <taxon>Spermatophyta</taxon>
        <taxon>Magnoliopsida</taxon>
        <taxon>eudicotyledons</taxon>
        <taxon>Gunneridae</taxon>
        <taxon>Pentapetalae</taxon>
        <taxon>asterids</taxon>
        <taxon>lamiids</taxon>
        <taxon>Boraginales</taxon>
        <taxon>Boraginaceae</taxon>
        <taxon>Boraginoideae</taxon>
        <taxon>Lithospermeae</taxon>
        <taxon>Lithospermum</taxon>
    </lineage>
</organism>
<dbReference type="AlphaFoldDB" id="A0AAV3QHS5"/>
<proteinExistence type="predicted"/>
<evidence type="ECO:0000313" key="1">
    <source>
        <dbReference type="EMBL" id="GAA0162718.1"/>
    </source>
</evidence>
<reference evidence="1 2" key="1">
    <citation type="submission" date="2024-01" db="EMBL/GenBank/DDBJ databases">
        <title>The complete chloroplast genome sequence of Lithospermum erythrorhizon: insights into the phylogenetic relationship among Boraginaceae species and the maternal lineages of purple gromwells.</title>
        <authorList>
            <person name="Okada T."/>
            <person name="Watanabe K."/>
        </authorList>
    </citation>
    <scope>NUCLEOTIDE SEQUENCE [LARGE SCALE GENOMIC DNA]</scope>
</reference>
<sequence>MIADAFLTEAVHAFLCVYDCSDEFLKAFLTWKVTRLDREHPFFYDNHESQSPPNKALFVILRTGKVVEVSSSVSSQEHIELVDTGGSPECLAIEVAESYPPVPPTLSIA</sequence>
<name>A0AAV3QHS5_LITER</name>
<accession>A0AAV3QHS5</accession>
<evidence type="ECO:0000313" key="2">
    <source>
        <dbReference type="Proteomes" id="UP001454036"/>
    </source>
</evidence>
<protein>
    <submittedName>
        <fullName evidence="1">Uncharacterized protein</fullName>
    </submittedName>
</protein>